<proteinExistence type="predicted"/>
<accession>A0A5Q2FFK6</accession>
<evidence type="ECO:0000313" key="2">
    <source>
        <dbReference type="Proteomes" id="UP000386847"/>
    </source>
</evidence>
<dbReference type="Proteomes" id="UP000386847">
    <property type="component" value="Chromosome"/>
</dbReference>
<dbReference type="Gene3D" id="1.10.1510.10">
    <property type="entry name" value="Uncharacterised protein YqeY/AIM41 PF09424, N-terminal domain"/>
    <property type="match status" value="1"/>
</dbReference>
<evidence type="ECO:0000313" key="1">
    <source>
        <dbReference type="EMBL" id="QGF23066.1"/>
    </source>
</evidence>
<organism evidence="1 2">
    <name type="scientific">Raineyella fluvialis</name>
    <dbReference type="NCBI Taxonomy" id="2662261"/>
    <lineage>
        <taxon>Bacteria</taxon>
        <taxon>Bacillati</taxon>
        <taxon>Actinomycetota</taxon>
        <taxon>Actinomycetes</taxon>
        <taxon>Propionibacteriales</taxon>
        <taxon>Propionibacteriaceae</taxon>
        <taxon>Raineyella</taxon>
    </lineage>
</organism>
<gene>
    <name evidence="1" type="ORF">Rai3103_04610</name>
</gene>
<dbReference type="InterPro" id="IPR042184">
    <property type="entry name" value="YqeY/Aim41_N"/>
</dbReference>
<sequence>MPTPASDDSIRDRLDAAVPQALRENDQPAVEAAEETIGVIESAAEAAVGPLTEAEMFAIVVAEAAARESLAAEKRAAGDTAAADRLIAQATYLREFTA</sequence>
<dbReference type="EMBL" id="CP045725">
    <property type="protein sequence ID" value="QGF23066.1"/>
    <property type="molecule type" value="Genomic_DNA"/>
</dbReference>
<protein>
    <submittedName>
        <fullName evidence="1">Uncharacterized protein</fullName>
    </submittedName>
</protein>
<reference evidence="1 2" key="1">
    <citation type="submission" date="2019-10" db="EMBL/GenBank/DDBJ databases">
        <title>Genomic analysis of Raineyella sp. CBA3103.</title>
        <authorList>
            <person name="Roh S.W."/>
        </authorList>
    </citation>
    <scope>NUCLEOTIDE SEQUENCE [LARGE SCALE GENOMIC DNA]</scope>
    <source>
        <strain evidence="1 2">CBA3103</strain>
    </source>
</reference>
<dbReference type="KEGG" id="rain:Rai3103_04610"/>
<keyword evidence="2" id="KW-1185">Reference proteome</keyword>
<name>A0A5Q2FFK6_9ACTN</name>
<dbReference type="AlphaFoldDB" id="A0A5Q2FFK6"/>
<dbReference type="RefSeq" id="WP_153571593.1">
    <property type="nucleotide sequence ID" value="NZ_CP045725.1"/>
</dbReference>